<dbReference type="Gene3D" id="3.90.1600.10">
    <property type="entry name" value="Palm domain of DNA polymerase"/>
    <property type="match status" value="1"/>
</dbReference>
<protein>
    <recommendedName>
        <fullName evidence="2">DNA-directed DNA polymerase</fullName>
        <ecNumber evidence="2">2.7.7.7</ecNumber>
    </recommendedName>
</protein>
<dbReference type="GO" id="GO:0039693">
    <property type="term" value="P:viral DNA genome replication"/>
    <property type="evidence" value="ECO:0007669"/>
    <property type="project" value="UniProtKB-KW"/>
</dbReference>
<keyword evidence="6" id="KW-1194">Viral DNA replication</keyword>
<dbReference type="PANTHER" id="PTHR42264">
    <property type="entry name" value="EPHRIN_REC_LIKE DOMAIN-CONTAINING PROTEIN"/>
    <property type="match status" value="1"/>
</dbReference>
<dbReference type="GO" id="GO:0003676">
    <property type="term" value="F:nucleic acid binding"/>
    <property type="evidence" value="ECO:0007669"/>
    <property type="project" value="InterPro"/>
</dbReference>
<feature type="compositionally biased region" description="Acidic residues" evidence="8">
    <location>
        <begin position="58"/>
        <end position="75"/>
    </location>
</feature>
<feature type="region of interest" description="Disordered" evidence="8">
    <location>
        <begin position="55"/>
        <end position="81"/>
    </location>
</feature>
<sequence length="2536" mass="288741">MENSNNNSNNNNSNHIIVDHIGNYNFTNGQFQYFDNASKKRGQCLKLLHYKDHKYNNDNDDDDDDDDDDNNDNDNDNNNKIENDCQYTCSCPLNDIEDYGYVVDFEDTLIDYTSKDVLQGANKRIAVNHIMLSNENPTRIIEDIESVLFYPSNIVEREYRAIIDKLKRTHVHQRDMRYMFQLWNEPKCGMGLTIKTSTGKSILVNNRVGNRAFNVFNSHFLGMEMHRDFDLLMSMACFLKYNCIWGGEGHAISLKNCDYAGVFMGKDSFVDEQMEKPERRTSINPYTFFNERAILMANYMSSKTRITDAVAIARSIDSEHRGLKMKEKYDDDDDDDAPTTKKRKLSSTTTQGSSVSFFTEKEIRDAKYKSHGFSMRCNHDVKIPLDGILPLEESNEVICLRCFLTLFYFDWDLSVTMVDYNKMINTIRNWMTTASLSTSVDIVKGIQKLVNCIERQLGAVSKRGLNWPLQAMNSGIFEYYTFAFSNLLEADRWRISSSSSSSSSSNNYQNGDMEPGLLYYKLNTFGKSLLLLMANCTVLEYDKDFTTTMTETLDKMRRGLVSQNMDNLLTRLPFSKTSGQWFNVQHRGPSIWRFQIYSMKIVGKECPSLSLESRRMIPTSPEDNECCKRILFKIHCRGSNLAKGGELVSDVCNSVLELQKMLNNKKYRLSFFDDELNRDSQGLDDTEWTTNPKCIHIKDDNKRKWMKIESAIIIGEPIISLEIINHRPLKCSQYKNGSLIANRLAILLNIRSGSRVKLVKSSSSSIILLEDLSSESASTGACDRLSKGSKILYYDIESTNLNPLADNAIITSIGCTLSRGDGTKERSIFAYGEKQKELKEKIIELYEKDDSSSNKMNADCNNVEMSLPIPNIFVAATELELLVNFTDYVNECKPLTAIAGWNSSAFDDPYLFISMYKHINHQKKPGAEKLLKGLFDFSIIVNDNSERSMKSDNISPMITNHIETTFNYQKKITVLEKLISCLTICPSLDMMKIIGKKFSETLPSMSLNTVLEYVCKISNTKAVQKDPIDVKYHLLEYRDRTIEENALVQKYCCKDAYLVSKPAERMGVLAEIIQLGKESNMSVSVVSAMYVTQLQIIDGAVLRAMGPERAFMRSCAFRPHSQYTKTLGGYVTTPLAKFQTLHCMDMGSLYPSAMRQNNLDTTTVCSHRQIVDCRNRRMMRTPFRSGTPEALAAMDEANAFIMARYRPCDLIVDSWKNNRKSPQCWITRQKWENYQKVDNNDNDDNKINITVNNGIGKDDKYDTTWDDLDSHNCINQVTDFGYFPEIGCSADLQLAALVNDDSHIELCGLEYMLPFLVPMVIDNPAIISEVTAGLAESLEDIVEMLEKDFTVEEERFLIETRFSYAGNVCKDNPLLAQSIEAKFEKALTLLDQQLEQNSTAPCDESLFVKREHACRLMSLCVRIARRVYVYDSARDAAVIKWSNRLLNVGNRCRIWNIKSWIRQGTIPLLQKRYREERVELKRQVKLKAKSDPLTAAQYKVEEGVKKIFMNSIYGVLVLRVGEHQNDSISRWKTDNSLSRLLVGHAASGVGGGTRHAPMGNQITQISRRIFLNISPSIRHFLPNCIQGYGDTDSVFLVHNFPAEMQIKVKEPIWHSVIEMDLVLRERIARLLQIIVNSTTKGIRFNPDLAAGDEAMVIEHECLSITTHTAGKKTYHMIHFREDEPLYINLVKTLVTLNETESDQQANQLLEDFQKHNPVSRFVSLVKNDANMHYVYPHNATELYRLFTTDKKAATLNQQSGGHVFSGEPLLPIEYGDKDIESIKKKLLKVLSASKYIATFKLEAVINALGNGFLEISDPLLLIDVRTGIRLSDPEKIADTLMALKIFKVYKKGKFKKKGISYASKLREIQTACLAWTQQLFFTYDTIVGEHAKRCLSYTENPEDYLTVSRVNKEQIPRKNGDIVTLPNPTARLINNHLNPSRAIELGEKFLTILAASGRTLVDTKRNNVAIKTLLHLPKKRWDPITERGVLAVSSVKNLGVVCHTTHSITELIKRDCESNFKIISWCLDSLHNVAKGGGFSLAHNALSYNTGILVSETLTRFLLSIIGKYKFTLSSTLLNNTIINNNNDDDDDDDDDNVNDGDNDKKKKKKQKNIGKDNEDDDDDDANTGSTVNNINTHNNFYINKNNNTTTNNNKNNIIRINTSISKSSALINPLLVKLNMIFTTLNNNQGKIGVPRILRENFNFQSLEEAVDALESIYDYHSSVFLDLKSFIRIWSRAREYKIPRHKNDTTPLSDIMSDNIAGPHIPDILKSCSIHVQKHSVRCKIKLIDTKSDDSVFLRNLILILGKDNCLETCVSAGASALLFNLLYCTFLRREREMYNENAFIKEKESFEDICNVNERLWANKFYQIIKRENMVKCCFADQYNSATDSLVFLAEPKQWLSGMARHTMPNEMNAISLNSISTGIAEGSSLIRNNFVGPILDASNIPPFSKKTDTGIMVVDTNKDDSLDIFSNTNEDLYYNKNDSDGYYNEDEDDNMRLIFRPGFFYLKVVEKMFAVLGASVFHQTNVTEQRVD</sequence>
<evidence type="ECO:0000313" key="9">
    <source>
        <dbReference type="EMBL" id="BDT62358.1"/>
    </source>
</evidence>
<comment type="similarity">
    <text evidence="1">Belongs to the DNA polymerase type-B family.</text>
</comment>
<feature type="region of interest" description="Disordered" evidence="8">
    <location>
        <begin position="2085"/>
        <end position="2139"/>
    </location>
</feature>
<dbReference type="InterPro" id="IPR006172">
    <property type="entry name" value="DNA-dir_DNA_pol_B"/>
</dbReference>
<evidence type="ECO:0000256" key="5">
    <source>
        <dbReference type="ARBA" id="ARBA00022932"/>
    </source>
</evidence>
<keyword evidence="6" id="KW-0235">DNA replication</keyword>
<feature type="region of interest" description="Disordered" evidence="8">
    <location>
        <begin position="327"/>
        <end position="348"/>
    </location>
</feature>
<dbReference type="GO" id="GO:0003887">
    <property type="term" value="F:DNA-directed DNA polymerase activity"/>
    <property type="evidence" value="ECO:0007669"/>
    <property type="project" value="UniProtKB-KW"/>
</dbReference>
<evidence type="ECO:0000256" key="7">
    <source>
        <dbReference type="ARBA" id="ARBA00049244"/>
    </source>
</evidence>
<accession>A0A9C7BMI8</accession>
<dbReference type="InterPro" id="IPR012337">
    <property type="entry name" value="RNaseH-like_sf"/>
</dbReference>
<dbReference type="EC" id="2.7.7.7" evidence="2"/>
<reference evidence="9" key="1">
    <citation type="submission" date="2022-10" db="EMBL/GenBank/DDBJ databases">
        <title>Genome sequences of endogenous nimaviruses in decapod crustaceans.</title>
        <authorList>
            <person name="Kawato S."/>
            <person name="Nozaki R."/>
            <person name="Kondo H."/>
            <person name="Hirono I."/>
        </authorList>
    </citation>
    <scope>NUCLEOTIDE SEQUENCE</scope>
    <source>
        <strain evidence="9">Okinawa2016</strain>
    </source>
</reference>
<proteinExistence type="inferred from homology"/>
<comment type="catalytic activity">
    <reaction evidence="7">
        <text>DNA(n) + a 2'-deoxyribonucleoside 5'-triphosphate = DNA(n+1) + diphosphate</text>
        <dbReference type="Rhea" id="RHEA:22508"/>
        <dbReference type="Rhea" id="RHEA-COMP:17339"/>
        <dbReference type="Rhea" id="RHEA-COMP:17340"/>
        <dbReference type="ChEBI" id="CHEBI:33019"/>
        <dbReference type="ChEBI" id="CHEBI:61560"/>
        <dbReference type="ChEBI" id="CHEBI:173112"/>
        <dbReference type="EC" id="2.7.7.7"/>
    </reaction>
</comment>
<keyword evidence="3" id="KW-0808">Transferase</keyword>
<keyword evidence="5" id="KW-0239">DNA-directed DNA polymerase</keyword>
<evidence type="ECO:0000256" key="1">
    <source>
        <dbReference type="ARBA" id="ARBA00005755"/>
    </source>
</evidence>
<dbReference type="InterPro" id="IPR036397">
    <property type="entry name" value="RNaseH_sf"/>
</dbReference>
<keyword evidence="4" id="KW-0548">Nucleotidyltransferase</keyword>
<evidence type="ECO:0000256" key="3">
    <source>
        <dbReference type="ARBA" id="ARBA00022679"/>
    </source>
</evidence>
<feature type="compositionally biased region" description="Acidic residues" evidence="8">
    <location>
        <begin position="2087"/>
        <end position="2101"/>
    </location>
</feature>
<dbReference type="Gene3D" id="3.30.420.10">
    <property type="entry name" value="Ribonuclease H-like superfamily/Ribonuclease H"/>
    <property type="match status" value="1"/>
</dbReference>
<evidence type="ECO:0000256" key="2">
    <source>
        <dbReference type="ARBA" id="ARBA00012417"/>
    </source>
</evidence>
<evidence type="ECO:0000256" key="4">
    <source>
        <dbReference type="ARBA" id="ARBA00022695"/>
    </source>
</evidence>
<dbReference type="GO" id="GO:0000166">
    <property type="term" value="F:nucleotide binding"/>
    <property type="evidence" value="ECO:0007669"/>
    <property type="project" value="InterPro"/>
</dbReference>
<dbReference type="InterPro" id="IPR043502">
    <property type="entry name" value="DNA/RNA_pol_sf"/>
</dbReference>
<dbReference type="EMBL" id="LC738874">
    <property type="protein sequence ID" value="BDT62358.1"/>
    <property type="molecule type" value="Genomic_DNA"/>
</dbReference>
<organism evidence="9">
    <name type="scientific">Melicertus latisulcatus majanivirus</name>
    <dbReference type="NCBI Taxonomy" id="2984277"/>
    <lineage>
        <taxon>Viruses</taxon>
        <taxon>Viruses incertae sedis</taxon>
        <taxon>Naldaviricetes</taxon>
        <taxon>Nimaviridae</taxon>
    </lineage>
</organism>
<dbReference type="SMART" id="SM00486">
    <property type="entry name" value="POLBc"/>
    <property type="match status" value="1"/>
</dbReference>
<evidence type="ECO:0000256" key="8">
    <source>
        <dbReference type="SAM" id="MobiDB-lite"/>
    </source>
</evidence>
<dbReference type="SUPFAM" id="SSF56672">
    <property type="entry name" value="DNA/RNA polymerases"/>
    <property type="match status" value="1"/>
</dbReference>
<dbReference type="InterPro" id="IPR023211">
    <property type="entry name" value="DNA_pol_palm_dom_sf"/>
</dbReference>
<evidence type="ECO:0000256" key="6">
    <source>
        <dbReference type="ARBA" id="ARBA00023109"/>
    </source>
</evidence>
<name>A0A9C7BMI8_9VIRU</name>
<feature type="compositionally biased region" description="Low complexity" evidence="8">
    <location>
        <begin position="2130"/>
        <end position="2139"/>
    </location>
</feature>
<dbReference type="SUPFAM" id="SSF53098">
    <property type="entry name" value="Ribonuclease H-like"/>
    <property type="match status" value="1"/>
</dbReference>